<dbReference type="Proteomes" id="UP000193067">
    <property type="component" value="Unassembled WGS sequence"/>
</dbReference>
<feature type="region of interest" description="Disordered" evidence="1">
    <location>
        <begin position="1"/>
        <end position="72"/>
    </location>
</feature>
<accession>A0A1Y2J0S7</accession>
<keyword evidence="3" id="KW-1185">Reference proteome</keyword>
<name>A0A1Y2J0S7_TRAC3</name>
<reference evidence="2 3" key="1">
    <citation type="journal article" date="2015" name="Biotechnol. Biofuels">
        <title>Enhanced degradation of softwood versus hardwood by the white-rot fungus Pycnoporus coccineus.</title>
        <authorList>
            <person name="Couturier M."/>
            <person name="Navarro D."/>
            <person name="Chevret D."/>
            <person name="Henrissat B."/>
            <person name="Piumi F."/>
            <person name="Ruiz-Duenas F.J."/>
            <person name="Martinez A.T."/>
            <person name="Grigoriev I.V."/>
            <person name="Riley R."/>
            <person name="Lipzen A."/>
            <person name="Berrin J.G."/>
            <person name="Master E.R."/>
            <person name="Rosso M.N."/>
        </authorList>
    </citation>
    <scope>NUCLEOTIDE SEQUENCE [LARGE SCALE GENOMIC DNA]</scope>
    <source>
        <strain evidence="2 3">BRFM310</strain>
    </source>
</reference>
<evidence type="ECO:0000313" key="2">
    <source>
        <dbReference type="EMBL" id="OSD05812.1"/>
    </source>
</evidence>
<organism evidence="2 3">
    <name type="scientific">Trametes coccinea (strain BRFM310)</name>
    <name type="common">Pycnoporus coccineus</name>
    <dbReference type="NCBI Taxonomy" id="1353009"/>
    <lineage>
        <taxon>Eukaryota</taxon>
        <taxon>Fungi</taxon>
        <taxon>Dikarya</taxon>
        <taxon>Basidiomycota</taxon>
        <taxon>Agaricomycotina</taxon>
        <taxon>Agaricomycetes</taxon>
        <taxon>Polyporales</taxon>
        <taxon>Polyporaceae</taxon>
        <taxon>Trametes</taxon>
    </lineage>
</organism>
<sequence length="72" mass="8045">MEGIDKSAASLSASTFSDNASSSFGRRPERRTRHQKIERDVADMLEDDNLAWGAPPTKWLGRKHRGPMTSDN</sequence>
<gene>
    <name evidence="2" type="ORF">PYCCODRAFT_1475292</name>
</gene>
<dbReference type="AlphaFoldDB" id="A0A1Y2J0S7"/>
<dbReference type="EMBL" id="KZ084092">
    <property type="protein sequence ID" value="OSD05812.1"/>
    <property type="molecule type" value="Genomic_DNA"/>
</dbReference>
<evidence type="ECO:0000256" key="1">
    <source>
        <dbReference type="SAM" id="MobiDB-lite"/>
    </source>
</evidence>
<feature type="compositionally biased region" description="Low complexity" evidence="1">
    <location>
        <begin position="10"/>
        <end position="24"/>
    </location>
</feature>
<evidence type="ECO:0000313" key="3">
    <source>
        <dbReference type="Proteomes" id="UP000193067"/>
    </source>
</evidence>
<dbReference type="OrthoDB" id="2757272at2759"/>
<proteinExistence type="predicted"/>
<protein>
    <submittedName>
        <fullName evidence="2">Uncharacterized protein</fullName>
    </submittedName>
</protein>